<proteinExistence type="predicted"/>
<reference evidence="4 5" key="1">
    <citation type="submission" date="2019-08" db="EMBL/GenBank/DDBJ databases">
        <title>Bacillus genomes from the desert of Cuatro Cienegas, Coahuila.</title>
        <authorList>
            <person name="Olmedo-Alvarez G."/>
        </authorList>
    </citation>
    <scope>NUCLEOTIDE SEQUENCE [LARGE SCALE GENOMIC DNA]</scope>
    <source>
        <strain evidence="4 5">CH446_14T</strain>
    </source>
</reference>
<feature type="transmembrane region" description="Helical" evidence="2">
    <location>
        <begin position="6"/>
        <end position="25"/>
    </location>
</feature>
<feature type="domain" description="CAAX prenyl protease 2/Lysostaphin resistance protein A-like" evidence="3">
    <location>
        <begin position="389"/>
        <end position="495"/>
    </location>
</feature>
<feature type="transmembrane region" description="Helical" evidence="2">
    <location>
        <begin position="264"/>
        <end position="284"/>
    </location>
</feature>
<dbReference type="GO" id="GO:0004175">
    <property type="term" value="F:endopeptidase activity"/>
    <property type="evidence" value="ECO:0007669"/>
    <property type="project" value="UniProtKB-ARBA"/>
</dbReference>
<feature type="transmembrane region" description="Helical" evidence="2">
    <location>
        <begin position="391"/>
        <end position="416"/>
    </location>
</feature>
<evidence type="ECO:0000256" key="2">
    <source>
        <dbReference type="SAM" id="Phobius"/>
    </source>
</evidence>
<keyword evidence="2" id="KW-0812">Transmembrane</keyword>
<accession>A0A5D4RKR2</accession>
<gene>
    <name evidence="4" type="ORF">FZD51_00995</name>
</gene>
<evidence type="ECO:0000313" key="4">
    <source>
        <dbReference type="EMBL" id="TYS52055.1"/>
    </source>
</evidence>
<dbReference type="AlphaFoldDB" id="A0A5D4RKR2"/>
<feature type="transmembrane region" description="Helical" evidence="2">
    <location>
        <begin position="299"/>
        <end position="323"/>
    </location>
</feature>
<keyword evidence="1" id="KW-0175">Coiled coil</keyword>
<feature type="transmembrane region" description="Helical" evidence="2">
    <location>
        <begin position="428"/>
        <end position="448"/>
    </location>
</feature>
<feature type="transmembrane region" description="Helical" evidence="2">
    <location>
        <begin position="75"/>
        <end position="97"/>
    </location>
</feature>
<feature type="transmembrane region" description="Helical" evidence="2">
    <location>
        <begin position="103"/>
        <end position="121"/>
    </location>
</feature>
<dbReference type="Proteomes" id="UP000322139">
    <property type="component" value="Unassembled WGS sequence"/>
</dbReference>
<dbReference type="Pfam" id="PF02517">
    <property type="entry name" value="Rce1-like"/>
    <property type="match status" value="1"/>
</dbReference>
<evidence type="ECO:0000259" key="3">
    <source>
        <dbReference type="Pfam" id="PF02517"/>
    </source>
</evidence>
<protein>
    <submittedName>
        <fullName evidence="4">CPBP family intramembrane metalloprotease</fullName>
    </submittedName>
</protein>
<dbReference type="InterPro" id="IPR003675">
    <property type="entry name" value="Rce1/LyrA-like_dom"/>
</dbReference>
<dbReference type="GO" id="GO:0006508">
    <property type="term" value="P:proteolysis"/>
    <property type="evidence" value="ECO:0007669"/>
    <property type="project" value="UniProtKB-KW"/>
</dbReference>
<keyword evidence="4" id="KW-0378">Hydrolase</keyword>
<dbReference type="EMBL" id="VTER01000001">
    <property type="protein sequence ID" value="TYS52055.1"/>
    <property type="molecule type" value="Genomic_DNA"/>
</dbReference>
<evidence type="ECO:0000256" key="1">
    <source>
        <dbReference type="SAM" id="Coils"/>
    </source>
</evidence>
<sequence>MDKQMLISLSILAVLLEAFLIFVFIKYKQGRIDHNPFGAMVLKEGKILYYSIFQWGKRRPANQAAVFPLLKGSNYFWLFLALLHEQILEMIVFHIYLRNEEPALAYTISAVHIYSIIYMIGDYNWLRNTPITVSNNRVEMKIGARRELSFHISEIDSIQKATLQYNKSGGIIYEKGVFHATAFPRVLTRIFGMGDELRHEIIFKHPVTARGYFGLKKEVKKAFIYIEQSDELAELLKMKMEECSEEEREIQVLSIKEPLVNWRMYFLLLAINLAGALALAPYAMAREGFHKEMGVSEAAFTLIFAGQIVIEAGILILLALLMARTAAVKLPILESFIMRTGNWRKHGKDAGKAVFYGVLTGIVICITSYFISKPLGIDNSSINEPDWKLGLLGSFGAGITEETMFRLFFVTLLLWLTVKIKKKKPGKTAIWISIFSAALLFGALHYGVAASAFDMTLGLVLGMLLINGIGGIVFGAIFVYAGLEYAMIAHIFADIVIHVVAPRFI</sequence>
<feature type="transmembrane region" description="Helical" evidence="2">
    <location>
        <begin position="460"/>
        <end position="483"/>
    </location>
</feature>
<keyword evidence="2" id="KW-0472">Membrane</keyword>
<keyword evidence="4" id="KW-0482">Metalloprotease</keyword>
<keyword evidence="2" id="KW-1133">Transmembrane helix</keyword>
<dbReference type="RefSeq" id="WP_148973037.1">
    <property type="nucleotide sequence ID" value="NZ_JBNIKT010000008.1"/>
</dbReference>
<comment type="caution">
    <text evidence="4">The sequence shown here is derived from an EMBL/GenBank/DDBJ whole genome shotgun (WGS) entry which is preliminary data.</text>
</comment>
<feature type="coiled-coil region" evidence="1">
    <location>
        <begin position="226"/>
        <end position="256"/>
    </location>
</feature>
<feature type="transmembrane region" description="Helical" evidence="2">
    <location>
        <begin position="353"/>
        <end position="371"/>
    </location>
</feature>
<dbReference type="GO" id="GO:0080120">
    <property type="term" value="P:CAAX-box protein maturation"/>
    <property type="evidence" value="ECO:0007669"/>
    <property type="project" value="UniProtKB-ARBA"/>
</dbReference>
<keyword evidence="4" id="KW-0645">Protease</keyword>
<name>A0A5D4RKR2_9BACI</name>
<dbReference type="GO" id="GO:0008237">
    <property type="term" value="F:metallopeptidase activity"/>
    <property type="evidence" value="ECO:0007669"/>
    <property type="project" value="UniProtKB-KW"/>
</dbReference>
<organism evidence="4 5">
    <name type="scientific">Bacillus infantis</name>
    <dbReference type="NCBI Taxonomy" id="324767"/>
    <lineage>
        <taxon>Bacteria</taxon>
        <taxon>Bacillati</taxon>
        <taxon>Bacillota</taxon>
        <taxon>Bacilli</taxon>
        <taxon>Bacillales</taxon>
        <taxon>Bacillaceae</taxon>
        <taxon>Bacillus</taxon>
    </lineage>
</organism>
<evidence type="ECO:0000313" key="5">
    <source>
        <dbReference type="Proteomes" id="UP000322139"/>
    </source>
</evidence>